<dbReference type="InterPro" id="IPR001109">
    <property type="entry name" value="Hydrogenase_HupF/HypC"/>
</dbReference>
<dbReference type="GO" id="GO:1902670">
    <property type="term" value="F:carbon dioxide binding"/>
    <property type="evidence" value="ECO:0007669"/>
    <property type="project" value="TreeGrafter"/>
</dbReference>
<dbReference type="SUPFAM" id="SSF159127">
    <property type="entry name" value="HupF/HypC-like"/>
    <property type="match status" value="1"/>
</dbReference>
<comment type="similarity">
    <text evidence="1">Belongs to the HupF/HypC family.</text>
</comment>
<dbReference type="PANTHER" id="PTHR35177:SF2">
    <property type="entry name" value="HYDROGENASE MATURATION FACTOR HYBG"/>
    <property type="match status" value="1"/>
</dbReference>
<dbReference type="GO" id="GO:0051604">
    <property type="term" value="P:protein maturation"/>
    <property type="evidence" value="ECO:0007669"/>
    <property type="project" value="TreeGrafter"/>
</dbReference>
<evidence type="ECO:0000313" key="2">
    <source>
        <dbReference type="EMBL" id="SDH48310.1"/>
    </source>
</evidence>
<dbReference type="PRINTS" id="PR00445">
    <property type="entry name" value="HUPFHYPC"/>
</dbReference>
<dbReference type="NCBIfam" id="TIGR00074">
    <property type="entry name" value="hypC_hupF"/>
    <property type="match status" value="1"/>
</dbReference>
<dbReference type="GO" id="GO:0005506">
    <property type="term" value="F:iron ion binding"/>
    <property type="evidence" value="ECO:0007669"/>
    <property type="project" value="TreeGrafter"/>
</dbReference>
<dbReference type="PANTHER" id="PTHR35177">
    <property type="entry name" value="HYDROGENASE MATURATION FACTOR HYBG"/>
    <property type="match status" value="1"/>
</dbReference>
<protein>
    <submittedName>
        <fullName evidence="2">Hydrogenase expression/formation protein HypC</fullName>
    </submittedName>
</protein>
<gene>
    <name evidence="2" type="ORF">SAMN04488136_11747</name>
</gene>
<dbReference type="STRING" id="861298.SAMN04488136_11747"/>
<proteinExistence type="inferred from homology"/>
<dbReference type="Gene3D" id="2.30.30.140">
    <property type="match status" value="1"/>
</dbReference>
<keyword evidence="3" id="KW-1185">Reference proteome</keyword>
<evidence type="ECO:0000256" key="1">
    <source>
        <dbReference type="ARBA" id="ARBA00006018"/>
    </source>
</evidence>
<dbReference type="AlphaFoldDB" id="A0A1G8CTP7"/>
<name>A0A1G8CTP7_9VIBR</name>
<dbReference type="RefSeq" id="WP_093275284.1">
    <property type="nucleotide sequence ID" value="NZ_FNDD01000017.1"/>
</dbReference>
<dbReference type="FunFam" id="2.30.30.140:FF:000022">
    <property type="entry name" value="Hydrogenase assembly chaperone HybG"/>
    <property type="match status" value="1"/>
</dbReference>
<dbReference type="Pfam" id="PF01455">
    <property type="entry name" value="HupF_HypC"/>
    <property type="match status" value="1"/>
</dbReference>
<accession>A0A1G8CTP7</accession>
<evidence type="ECO:0000313" key="3">
    <source>
        <dbReference type="Proteomes" id="UP000198854"/>
    </source>
</evidence>
<sequence length="85" mass="9362">MCLCIPSEICELDAKDQRAVVDTLGVKRDISTHLIAEPLAIGDYLLIHVGFAISKLSPSEAIESLNEYQAMLSNMSERDAEALFH</sequence>
<dbReference type="OrthoDB" id="9806017at2"/>
<dbReference type="EMBL" id="FNDD01000017">
    <property type="protein sequence ID" value="SDH48310.1"/>
    <property type="molecule type" value="Genomic_DNA"/>
</dbReference>
<organism evidence="2 3">
    <name type="scientific">Vibrio xiamenensis</name>
    <dbReference type="NCBI Taxonomy" id="861298"/>
    <lineage>
        <taxon>Bacteria</taxon>
        <taxon>Pseudomonadati</taxon>
        <taxon>Pseudomonadota</taxon>
        <taxon>Gammaproteobacteria</taxon>
        <taxon>Vibrionales</taxon>
        <taxon>Vibrionaceae</taxon>
        <taxon>Vibrio</taxon>
    </lineage>
</organism>
<reference evidence="2 3" key="1">
    <citation type="submission" date="2016-10" db="EMBL/GenBank/DDBJ databases">
        <authorList>
            <person name="de Groot N.N."/>
        </authorList>
    </citation>
    <scope>NUCLEOTIDE SEQUENCE [LARGE SCALE GENOMIC DNA]</scope>
    <source>
        <strain evidence="2 3">CGMCC 1.10228</strain>
    </source>
</reference>
<dbReference type="Proteomes" id="UP000198854">
    <property type="component" value="Unassembled WGS sequence"/>
</dbReference>